<dbReference type="EMBL" id="HBIJ01023443">
    <property type="protein sequence ID" value="CAE0374680.1"/>
    <property type="molecule type" value="Transcribed_RNA"/>
</dbReference>
<evidence type="ECO:0000256" key="5">
    <source>
        <dbReference type="ARBA" id="ARBA00022605"/>
    </source>
</evidence>
<evidence type="ECO:0000256" key="4">
    <source>
        <dbReference type="ARBA" id="ARBA00022325"/>
    </source>
</evidence>
<dbReference type="GO" id="GO:0009097">
    <property type="term" value="P:isoleucine biosynthetic process"/>
    <property type="evidence" value="ECO:0007669"/>
    <property type="project" value="UniProtKB-UniPathway"/>
</dbReference>
<dbReference type="PROSITE" id="PS00815">
    <property type="entry name" value="AIPM_HOMOCIT_SYNTH_1"/>
    <property type="match status" value="1"/>
</dbReference>
<dbReference type="AlphaFoldDB" id="A0A7S3NPT1"/>
<keyword evidence="5" id="KW-0028">Amino-acid biosynthesis</keyword>
<dbReference type="NCBIfam" id="TIGR00977">
    <property type="entry name" value="citramal_synth"/>
    <property type="match status" value="1"/>
</dbReference>
<dbReference type="InterPro" id="IPR054691">
    <property type="entry name" value="LeuA/HCS_post-cat"/>
</dbReference>
<dbReference type="Gene3D" id="1.10.238.260">
    <property type="match status" value="1"/>
</dbReference>
<dbReference type="SUPFAM" id="SSF110921">
    <property type="entry name" value="2-isopropylmalate synthase LeuA, allosteric (dimerisation) domain"/>
    <property type="match status" value="1"/>
</dbReference>
<dbReference type="Pfam" id="PF00682">
    <property type="entry name" value="HMGL-like"/>
    <property type="match status" value="1"/>
</dbReference>
<dbReference type="PROSITE" id="PS00816">
    <property type="entry name" value="AIPM_HOMOCIT_SYNTH_2"/>
    <property type="match status" value="1"/>
</dbReference>
<feature type="chain" id="PRO_5031219102" description="(R)-citramalate synthase" evidence="12">
    <location>
        <begin position="26"/>
        <end position="633"/>
    </location>
</feature>
<comment type="similarity">
    <text evidence="2 10">Belongs to the alpha-IPM synthase/homocitrate synthase family.</text>
</comment>
<keyword evidence="8" id="KW-0100">Branched-chain amino acid biosynthesis</keyword>
<evidence type="ECO:0000256" key="1">
    <source>
        <dbReference type="ARBA" id="ARBA00004743"/>
    </source>
</evidence>
<dbReference type="UniPathway" id="UPA00047">
    <property type="reaction ID" value="UER00066"/>
</dbReference>
<dbReference type="EC" id="2.3.3.21" evidence="9"/>
<reference evidence="14" key="1">
    <citation type="submission" date="2021-01" db="EMBL/GenBank/DDBJ databases">
        <authorList>
            <person name="Corre E."/>
            <person name="Pelletier E."/>
            <person name="Niang G."/>
            <person name="Scheremetjew M."/>
            <person name="Finn R."/>
            <person name="Kale V."/>
            <person name="Holt S."/>
            <person name="Cochrane G."/>
            <person name="Meng A."/>
            <person name="Brown T."/>
            <person name="Cohen L."/>
        </authorList>
    </citation>
    <scope>NUCLEOTIDE SEQUENCE</scope>
    <source>
        <strain evidence="14">CCMP1510</strain>
    </source>
</reference>
<sequence>MRKAMKGAIILVALLPLSSVSLVFSRSSFSRERVQMQAQVGIYCTTLRDGTQGEGISVSCEDKLRIARRVSEFGIDWIEAGWPGSNPKDQEFFARAKRGELDETTQSKLVAFGSTRRKGLPDPSKDQQLLALVESGCSTVCIVCKASAWQTAKILGASLEENLDMISSSVEWLCKQGMNVHVDLEHYFDGTNNDSYGLDCALVAANAGAEAIILCDTNGGTLPWIIEEKTRLVLEALPSHVQVGIHAHNDAGLAVANSLAAVRGGATIVQGTINGVGERCGNADLCSILPALELKKDVLINQDISTNCQLDHLTDLSRFVDETLNLAHEDSRPYVGASAFAHKGGLHVSAVAKDSRAYEHIEPELVGNAQRVLVSELSGRANIWSALERSGLHDTSNLNSTEAWRVRALEILRDVKALEALGYSFEGAEASVHLLLLHASPGFCPPFKVIDYAIQIADSDLAATPARCLAGDSDHQTARATVKLALAGQQPHLDVAEGRGPVDALAGAFKKALRSTFATVDNIAIADYKVRILDPKSASRAATRVHILFKDIATGKTWTTVGVDRNIISASANALVDGLEYGIIEHADFCYLCDIDDFMPLPQVTTNYLSSSSSPNNEEKSISNGVVAPITAR</sequence>
<dbReference type="GO" id="GO:0009098">
    <property type="term" value="P:L-leucine biosynthetic process"/>
    <property type="evidence" value="ECO:0007669"/>
    <property type="project" value="InterPro"/>
</dbReference>
<dbReference type="GO" id="GO:0043714">
    <property type="term" value="F:(R)-citramalate synthase activity"/>
    <property type="evidence" value="ECO:0007669"/>
    <property type="project" value="UniProtKB-EC"/>
</dbReference>
<dbReference type="InterPro" id="IPR013785">
    <property type="entry name" value="Aldolase_TIM"/>
</dbReference>
<gene>
    <name evidence="14" type="ORF">ALAG00032_LOCUS15484</name>
</gene>
<dbReference type="InterPro" id="IPR005675">
    <property type="entry name" value="Citramal_synthase"/>
</dbReference>
<dbReference type="SMART" id="SM00917">
    <property type="entry name" value="LeuA_dimer"/>
    <property type="match status" value="1"/>
</dbReference>
<keyword evidence="7 10" id="KW-0808">Transferase</keyword>
<dbReference type="PANTHER" id="PTHR43538:SF1">
    <property type="entry name" value="(R)-CITRAMALATE SYNTHASE"/>
    <property type="match status" value="1"/>
</dbReference>
<name>A0A7S3NPT1_9STRA</name>
<dbReference type="Gene3D" id="3.20.20.70">
    <property type="entry name" value="Aldolase class I"/>
    <property type="match status" value="1"/>
</dbReference>
<evidence type="ECO:0000256" key="7">
    <source>
        <dbReference type="ARBA" id="ARBA00022679"/>
    </source>
</evidence>
<dbReference type="SUPFAM" id="SSF51569">
    <property type="entry name" value="Aldolase"/>
    <property type="match status" value="1"/>
</dbReference>
<keyword evidence="6" id="KW-0412">Isoleucine biosynthesis</keyword>
<evidence type="ECO:0000256" key="9">
    <source>
        <dbReference type="ARBA" id="ARBA00034330"/>
    </source>
</evidence>
<dbReference type="InterPro" id="IPR036230">
    <property type="entry name" value="LeuA_allosteric_dom_sf"/>
</dbReference>
<dbReference type="PROSITE" id="PS50991">
    <property type="entry name" value="PYR_CT"/>
    <property type="match status" value="1"/>
</dbReference>
<accession>A0A7S3NPT1</accession>
<evidence type="ECO:0000256" key="6">
    <source>
        <dbReference type="ARBA" id="ARBA00022624"/>
    </source>
</evidence>
<evidence type="ECO:0000256" key="8">
    <source>
        <dbReference type="ARBA" id="ARBA00023304"/>
    </source>
</evidence>
<protein>
    <recommendedName>
        <fullName evidence="4">(R)-citramalate synthase</fullName>
        <ecNumber evidence="3">2.3.3.13</ecNumber>
        <ecNumber evidence="9">2.3.3.21</ecNumber>
    </recommendedName>
</protein>
<keyword evidence="12" id="KW-0732">Signal</keyword>
<feature type="region of interest" description="Disordered" evidence="11">
    <location>
        <begin position="609"/>
        <end position="633"/>
    </location>
</feature>
<evidence type="ECO:0000256" key="11">
    <source>
        <dbReference type="SAM" id="MobiDB-lite"/>
    </source>
</evidence>
<evidence type="ECO:0000256" key="12">
    <source>
        <dbReference type="SAM" id="SignalP"/>
    </source>
</evidence>
<comment type="pathway">
    <text evidence="1">Amino-acid biosynthesis; L-isoleucine biosynthesis; 2-oxobutanoate from pyruvate: step 1/3.</text>
</comment>
<dbReference type="InterPro" id="IPR013709">
    <property type="entry name" value="2-isopropylmalate_synth_dimer"/>
</dbReference>
<dbReference type="EC" id="2.3.3.13" evidence="3"/>
<dbReference type="InterPro" id="IPR000891">
    <property type="entry name" value="PYR_CT"/>
</dbReference>
<feature type="signal peptide" evidence="12">
    <location>
        <begin position="1"/>
        <end position="25"/>
    </location>
</feature>
<dbReference type="Pfam" id="PF08502">
    <property type="entry name" value="LeuA_dimer"/>
    <property type="match status" value="1"/>
</dbReference>
<dbReference type="CDD" id="cd07941">
    <property type="entry name" value="DRE_TIM_LeuA3"/>
    <property type="match status" value="1"/>
</dbReference>
<dbReference type="Pfam" id="PF22617">
    <property type="entry name" value="HCS_D2"/>
    <property type="match status" value="1"/>
</dbReference>
<evidence type="ECO:0000256" key="10">
    <source>
        <dbReference type="RuleBase" id="RU003523"/>
    </source>
</evidence>
<feature type="domain" description="Pyruvate carboxyltransferase" evidence="13">
    <location>
        <begin position="40"/>
        <end position="314"/>
    </location>
</feature>
<dbReference type="PANTHER" id="PTHR43538">
    <property type="entry name" value="ALPHA-IPM SYNTHASE/HOMOCITRATE SYNTHASE"/>
    <property type="match status" value="1"/>
</dbReference>
<proteinExistence type="inferred from homology"/>
<dbReference type="Gene3D" id="3.30.160.270">
    <property type="match status" value="1"/>
</dbReference>
<evidence type="ECO:0000256" key="3">
    <source>
        <dbReference type="ARBA" id="ARBA00012973"/>
    </source>
</evidence>
<dbReference type="InterPro" id="IPR002034">
    <property type="entry name" value="AIPM/Hcit_synth_CS"/>
</dbReference>
<organism evidence="14">
    <name type="scientific">Aureoumbra lagunensis</name>
    <dbReference type="NCBI Taxonomy" id="44058"/>
    <lineage>
        <taxon>Eukaryota</taxon>
        <taxon>Sar</taxon>
        <taxon>Stramenopiles</taxon>
        <taxon>Ochrophyta</taxon>
        <taxon>Pelagophyceae</taxon>
        <taxon>Pelagomonadales</taxon>
        <taxon>Aureoumbra</taxon>
    </lineage>
</organism>
<evidence type="ECO:0000259" key="13">
    <source>
        <dbReference type="PROSITE" id="PS50991"/>
    </source>
</evidence>
<evidence type="ECO:0000256" key="2">
    <source>
        <dbReference type="ARBA" id="ARBA00006154"/>
    </source>
</evidence>
<evidence type="ECO:0000313" key="14">
    <source>
        <dbReference type="EMBL" id="CAE0374680.1"/>
    </source>
</evidence>
<dbReference type="GO" id="GO:0003852">
    <property type="term" value="F:2-isopropylmalate synthase activity"/>
    <property type="evidence" value="ECO:0007669"/>
    <property type="project" value="UniProtKB-EC"/>
</dbReference>